<evidence type="ECO:0000256" key="8">
    <source>
        <dbReference type="ARBA" id="ARBA00032007"/>
    </source>
</evidence>
<evidence type="ECO:0000259" key="11">
    <source>
        <dbReference type="Pfam" id="PF08638"/>
    </source>
</evidence>
<feature type="compositionally biased region" description="Acidic residues" evidence="10">
    <location>
        <begin position="339"/>
        <end position="348"/>
    </location>
</feature>
<dbReference type="PANTHER" id="PTHR12809:SF2">
    <property type="entry name" value="MEDIATOR OF RNA POLYMERASE II TRANSCRIPTION SUBUNIT 14"/>
    <property type="match status" value="1"/>
</dbReference>
<feature type="compositionally biased region" description="Low complexity" evidence="10">
    <location>
        <begin position="736"/>
        <end position="745"/>
    </location>
</feature>
<keyword evidence="4 9" id="KW-0805">Transcription regulation</keyword>
<dbReference type="OrthoDB" id="205099at2759"/>
<feature type="region of interest" description="Disordered" evidence="10">
    <location>
        <begin position="733"/>
        <end position="787"/>
    </location>
</feature>
<dbReference type="EMBL" id="KQ965739">
    <property type="protein sequence ID" value="KXS19194.1"/>
    <property type="molecule type" value="Genomic_DNA"/>
</dbReference>
<feature type="region of interest" description="Disordered" evidence="10">
    <location>
        <begin position="322"/>
        <end position="359"/>
    </location>
</feature>
<feature type="domain" description="Mediator complex subunit MED14 N-terminal" evidence="11">
    <location>
        <begin position="2"/>
        <end position="82"/>
    </location>
</feature>
<evidence type="ECO:0000256" key="3">
    <source>
        <dbReference type="ARBA" id="ARBA00019619"/>
    </source>
</evidence>
<evidence type="ECO:0000256" key="7">
    <source>
        <dbReference type="ARBA" id="ARBA00023242"/>
    </source>
</evidence>
<dbReference type="InterPro" id="IPR013947">
    <property type="entry name" value="Mediator_Med14"/>
</dbReference>
<evidence type="ECO:0000256" key="2">
    <source>
        <dbReference type="ARBA" id="ARBA00007813"/>
    </source>
</evidence>
<comment type="subunit">
    <text evidence="9">Component of the Mediator complex.</text>
</comment>
<protein>
    <recommendedName>
        <fullName evidence="3 9">Mediator of RNA polymerase II transcription subunit 14</fullName>
    </recommendedName>
    <alternativeName>
        <fullName evidence="8 9">Mediator complex subunit 14</fullName>
    </alternativeName>
</protein>
<comment type="function">
    <text evidence="9">Component of the Mediator complex, a coactivator involved in the regulated transcription of nearly all RNA polymerase II-dependent genes. Mediator functions as a bridge to convey information from gene-specific regulatory proteins to the basal RNA polymerase II transcription machinery. Mediator is recruited to promoters by direct interactions with regulatory proteins and serves as a scaffold for the assembly of a functional preinitiation complex with RNA polymerase II and the general transcription factors.</text>
</comment>
<evidence type="ECO:0000256" key="9">
    <source>
        <dbReference type="RuleBase" id="RU365082"/>
    </source>
</evidence>
<dbReference type="Pfam" id="PF08638">
    <property type="entry name" value="Med14"/>
    <property type="match status" value="1"/>
</dbReference>
<organism evidence="12 13">
    <name type="scientific">Gonapodya prolifera (strain JEL478)</name>
    <name type="common">Monoblepharis prolifera</name>
    <dbReference type="NCBI Taxonomy" id="1344416"/>
    <lineage>
        <taxon>Eukaryota</taxon>
        <taxon>Fungi</taxon>
        <taxon>Fungi incertae sedis</taxon>
        <taxon>Chytridiomycota</taxon>
        <taxon>Chytridiomycota incertae sedis</taxon>
        <taxon>Monoblepharidomycetes</taxon>
        <taxon>Monoblepharidales</taxon>
        <taxon>Gonapodyaceae</taxon>
        <taxon>Gonapodya</taxon>
    </lineage>
</organism>
<dbReference type="GO" id="GO:0006357">
    <property type="term" value="P:regulation of transcription by RNA polymerase II"/>
    <property type="evidence" value="ECO:0007669"/>
    <property type="project" value="InterPro"/>
</dbReference>
<comment type="similarity">
    <text evidence="2 9">Belongs to the Mediator complex subunit 14 family.</text>
</comment>
<reference evidence="12 13" key="1">
    <citation type="journal article" date="2015" name="Genome Biol. Evol.">
        <title>Phylogenomic analyses indicate that early fungi evolved digesting cell walls of algal ancestors of land plants.</title>
        <authorList>
            <person name="Chang Y."/>
            <person name="Wang S."/>
            <person name="Sekimoto S."/>
            <person name="Aerts A.L."/>
            <person name="Choi C."/>
            <person name="Clum A."/>
            <person name="LaButti K.M."/>
            <person name="Lindquist E.A."/>
            <person name="Yee Ngan C."/>
            <person name="Ohm R.A."/>
            <person name="Salamov A.A."/>
            <person name="Grigoriev I.V."/>
            <person name="Spatafora J.W."/>
            <person name="Berbee M.L."/>
        </authorList>
    </citation>
    <scope>NUCLEOTIDE SEQUENCE [LARGE SCALE GENOMIC DNA]</scope>
    <source>
        <strain evidence="12 13">JEL478</strain>
    </source>
</reference>
<evidence type="ECO:0000313" key="13">
    <source>
        <dbReference type="Proteomes" id="UP000070544"/>
    </source>
</evidence>
<accession>A0A139ARB0</accession>
<dbReference type="GO" id="GO:0070847">
    <property type="term" value="C:core mediator complex"/>
    <property type="evidence" value="ECO:0007669"/>
    <property type="project" value="TreeGrafter"/>
</dbReference>
<dbReference type="InterPro" id="IPR055122">
    <property type="entry name" value="Med14_N"/>
</dbReference>
<name>A0A139ARB0_GONPJ</name>
<dbReference type="Proteomes" id="UP000070544">
    <property type="component" value="Unassembled WGS sequence"/>
</dbReference>
<gene>
    <name evidence="12" type="ORF">M427DRAFT_470831</name>
</gene>
<evidence type="ECO:0000256" key="5">
    <source>
        <dbReference type="ARBA" id="ARBA00023159"/>
    </source>
</evidence>
<evidence type="ECO:0000313" key="12">
    <source>
        <dbReference type="EMBL" id="KXS19194.1"/>
    </source>
</evidence>
<dbReference type="PANTHER" id="PTHR12809">
    <property type="entry name" value="MEDIATOR COMPLEX SUBUNIT"/>
    <property type="match status" value="1"/>
</dbReference>
<keyword evidence="5 9" id="KW-0010">Activator</keyword>
<comment type="subcellular location">
    <subcellularLocation>
        <location evidence="1 9">Nucleus</location>
    </subcellularLocation>
</comment>
<dbReference type="GO" id="GO:0016592">
    <property type="term" value="C:mediator complex"/>
    <property type="evidence" value="ECO:0007669"/>
    <property type="project" value="UniProtKB-UniRule"/>
</dbReference>
<keyword evidence="13" id="KW-1185">Reference proteome</keyword>
<evidence type="ECO:0000256" key="10">
    <source>
        <dbReference type="SAM" id="MobiDB-lite"/>
    </source>
</evidence>
<evidence type="ECO:0000256" key="4">
    <source>
        <dbReference type="ARBA" id="ARBA00023015"/>
    </source>
</evidence>
<keyword evidence="7 9" id="KW-0539">Nucleus</keyword>
<proteinExistence type="inferred from homology"/>
<sequence length="1428" mass="158906">MLSKGTYARFPTIVQEKIRLAQPKPPKDEERAATISLVEDTISSMLAFSELVPSRLRKGFRGIENGKAVFCVEGEFEVSLTVHPRDLPNTPIIGPSTTFPLSPPSEEDRDRVVWGWKVLDVIIFVGGTDVSKHWEDPHRKEELRLAAQARVDAAHALTQILEDAQTAENEANLLESDAASLVGSTTSSGVFRLPPIQQKQLQQLRQFQASHAAFRVTSNPALPRRKTKWPLVELYDYLHTWALLQQIEFLFSQRLSESRWLKEVEIERSVDDWGHPVLRGRFWRNPSVGLGGYGKDETSSFDKQLRRRNVLEVSIKIPNDEVSRPTGRVRPRSKRWSGEETETWDVEGDQPVATGPENLFGREKPTLVAEPKFLEEAEFELDAHVIRAMRPSIRTSLTGPRTELDQSHGPLATCYDSFLSLRAYLAADGAKQPFLPGEMLHDFIIPAVFSIDIRNLSLESMLNAAAGGASRLFLKRLQTLLEVVQFPVTVVGNMDALDVTYVQGKSVRVAVDGGTGRVLVTPKGESFTIATNGNNRLMSRMTALSKVMNESPINNIDNDVSAAAKNPMVVALRTLGCDIMVDALERFGSYIGLRPQRRIPLNTESLVFLNSQETSFGPNPIRADLFQDTWEQPSVDHPEHIVYLQFPSFPLWYLAIRVTPSSLSSNTSQLSPLAFSYSAWLLAITSSRGKQATSLEPRNVIEDEFALSFGERIDMHRVEQVLVGIRVQEGLEDSGAVPSPASSSVELPDISSKSGQIEADADKKRKRSTSEPENETPKRPRLSQQFTENAFQTSQLLDILTRTPELEISMPELATILQEMELSHQPSVETELFSYTPVGGSIPLHILSCIERLCRRRITIQELEDQLRDQGVQSKIHNPSRVAPNSGERPLAALGTWSVKVPVSELLKHPWNTDKVAELPADDHLLHVVSPSWSSIVNASQHPLSGSEASFSRKSDESHARCSLPFTVSSLYIHPYNETADLFSADEAQTKMRVVAAMRLRKENLPQISDSELKLSSDTLLWRHDRIDSCIPWIISNAGGVAFIATLAAQCKQRSEVLSRNGFVLSHYSVNELGLRYRGWSYDQEFTLVIRLNVEFEGTGIEGSARTGNPCQVQFGVVNGRDEDNPHLLVANHVSTTLARSCDIVQMAKFLRVTWKVFSSVGLSVSTPGEKLLTVYPLSERHLRLLSTSGDFGVDVMVLSDRVGMLCDTSFVTPWTKAYPVHPPTSRIPGFQMIEADVLQIALRDMESASASVLPLPFGIVVPLPLLSSAIDTFKKILRVLKAVYSMEHFGERRQSNETDVPHPNSRNQSTIPDSVEVIVKLDPVFIEFHGPIVKCELSVNWESNLTWSATFEVDDDRKVAHQNPAPVTSSADLDHHLNNLGSCMSQQLTSTPHLDLVPLFVSMANLVAVHTDVIVDIAMLLCPSKKV</sequence>
<evidence type="ECO:0000256" key="6">
    <source>
        <dbReference type="ARBA" id="ARBA00023163"/>
    </source>
</evidence>
<dbReference type="GO" id="GO:0003712">
    <property type="term" value="F:transcription coregulator activity"/>
    <property type="evidence" value="ECO:0007669"/>
    <property type="project" value="UniProtKB-UniRule"/>
</dbReference>
<keyword evidence="6 9" id="KW-0804">Transcription</keyword>
<dbReference type="STRING" id="1344416.A0A139ARB0"/>
<evidence type="ECO:0000256" key="1">
    <source>
        <dbReference type="ARBA" id="ARBA00004123"/>
    </source>
</evidence>